<dbReference type="Gene3D" id="1.10.260.40">
    <property type="entry name" value="lambda repressor-like DNA-binding domains"/>
    <property type="match status" value="1"/>
</dbReference>
<protein>
    <submittedName>
        <fullName evidence="3">Helix-turn-helix domain-containing protein</fullName>
    </submittedName>
</protein>
<comment type="caution">
    <text evidence="3">The sequence shown here is derived from an EMBL/GenBank/DDBJ whole genome shotgun (WGS) entry which is preliminary data.</text>
</comment>
<accession>A0A6L5GC79</accession>
<dbReference type="Pfam" id="PF13560">
    <property type="entry name" value="HTH_31"/>
    <property type="match status" value="1"/>
</dbReference>
<proteinExistence type="predicted"/>
<dbReference type="InterPro" id="IPR001387">
    <property type="entry name" value="Cro/C1-type_HTH"/>
</dbReference>
<evidence type="ECO:0000313" key="3">
    <source>
        <dbReference type="EMBL" id="MQM27274.1"/>
    </source>
</evidence>
<dbReference type="SUPFAM" id="SSF47413">
    <property type="entry name" value="lambda repressor-like DNA-binding domains"/>
    <property type="match status" value="1"/>
</dbReference>
<dbReference type="Proteomes" id="UP000477750">
    <property type="component" value="Unassembled WGS sequence"/>
</dbReference>
<feature type="region of interest" description="Disordered" evidence="1">
    <location>
        <begin position="333"/>
        <end position="421"/>
    </location>
</feature>
<evidence type="ECO:0000259" key="2">
    <source>
        <dbReference type="PROSITE" id="PS50943"/>
    </source>
</evidence>
<gene>
    <name evidence="3" type="ORF">GFD30_17080</name>
</gene>
<evidence type="ECO:0000256" key="1">
    <source>
        <dbReference type="SAM" id="MobiDB-lite"/>
    </source>
</evidence>
<dbReference type="InterPro" id="IPR010982">
    <property type="entry name" value="Lambda_DNA-bd_dom_sf"/>
</dbReference>
<dbReference type="GO" id="GO:0003677">
    <property type="term" value="F:DNA binding"/>
    <property type="evidence" value="ECO:0007669"/>
    <property type="project" value="InterPro"/>
</dbReference>
<feature type="compositionally biased region" description="Basic and acidic residues" evidence="1">
    <location>
        <begin position="333"/>
        <end position="361"/>
    </location>
</feature>
<feature type="compositionally biased region" description="Basic and acidic residues" evidence="1">
    <location>
        <begin position="379"/>
        <end position="414"/>
    </location>
</feature>
<sequence length="421" mass="47237">MAAPGRFYPRLAQHLLAEFTGALRELRERAGLPTFRAMSRRTGVSAATLWRAESGDSYPTLLATIAYVEACDGDQQLWEEQHHDLMLGLNGSDTAEPVVFVPWRDYFDQAKPAPPPTVKTLRKEMRRLWVASGLTLREISERTKMFRSISGEYGIGVSTISELCNPDQVRVPRRRTLHGFLQAVEAEPRSIERWLAARNQLAAKQDPHLEEPQRLPLGVSSAKPVVVPTAAGESVVDPGQQLLARFRRLRKDLASPGKASSPPRVARVLQGLGVDERTANQLAQSPTYSSTFVMQVDQTMHKVMTEGRLSSSGAPLALELAIHRVVASFQQHLERSQSARDRERDQYRGRELRAARTDAPAREAQAQEQRAGRTGGADAAKREAPVYRGREQELQRWHERNRARAEQLRRERADVTVSRLP</sequence>
<feature type="domain" description="HTH cro/C1-type" evidence="2">
    <location>
        <begin position="23"/>
        <end position="78"/>
    </location>
</feature>
<dbReference type="RefSeq" id="WP_153026417.1">
    <property type="nucleotide sequence ID" value="NZ_WIAO01000022.1"/>
</dbReference>
<dbReference type="PROSITE" id="PS50943">
    <property type="entry name" value="HTH_CROC1"/>
    <property type="match status" value="1"/>
</dbReference>
<dbReference type="CDD" id="cd00093">
    <property type="entry name" value="HTH_XRE"/>
    <property type="match status" value="1"/>
</dbReference>
<dbReference type="AlphaFoldDB" id="A0A6L5GC79"/>
<name>A0A6L5GC79_9ACTN</name>
<evidence type="ECO:0000313" key="4">
    <source>
        <dbReference type="Proteomes" id="UP000477750"/>
    </source>
</evidence>
<reference evidence="3 4" key="1">
    <citation type="submission" date="2019-10" db="EMBL/GenBank/DDBJ databases">
        <title>Glycomyces albidus sp. nov., a novel actinomycete isolated from rhizosphere soil of wheat (Triticum aestivum L.).</title>
        <authorList>
            <person name="Qian L."/>
        </authorList>
    </citation>
    <scope>NUCLEOTIDE SEQUENCE [LARGE SCALE GENOMIC DNA]</scope>
    <source>
        <strain evidence="3 4">NEAU-7082</strain>
    </source>
</reference>
<dbReference type="EMBL" id="WIAO01000022">
    <property type="protein sequence ID" value="MQM27274.1"/>
    <property type="molecule type" value="Genomic_DNA"/>
</dbReference>
<keyword evidence="4" id="KW-1185">Reference proteome</keyword>
<organism evidence="3 4">
    <name type="scientific">Glycomyces albidus</name>
    <dbReference type="NCBI Taxonomy" id="2656774"/>
    <lineage>
        <taxon>Bacteria</taxon>
        <taxon>Bacillati</taxon>
        <taxon>Actinomycetota</taxon>
        <taxon>Actinomycetes</taxon>
        <taxon>Glycomycetales</taxon>
        <taxon>Glycomycetaceae</taxon>
        <taxon>Glycomyces</taxon>
    </lineage>
</organism>